<gene>
    <name evidence="1" type="ORF">MUK42_28538</name>
</gene>
<dbReference type="AlphaFoldDB" id="A0A9E7K0G8"/>
<protein>
    <submittedName>
        <fullName evidence="1">Uncharacterized protein</fullName>
    </submittedName>
</protein>
<organism evidence="1 2">
    <name type="scientific">Musa troglodytarum</name>
    <name type="common">fe'i banana</name>
    <dbReference type="NCBI Taxonomy" id="320322"/>
    <lineage>
        <taxon>Eukaryota</taxon>
        <taxon>Viridiplantae</taxon>
        <taxon>Streptophyta</taxon>
        <taxon>Embryophyta</taxon>
        <taxon>Tracheophyta</taxon>
        <taxon>Spermatophyta</taxon>
        <taxon>Magnoliopsida</taxon>
        <taxon>Liliopsida</taxon>
        <taxon>Zingiberales</taxon>
        <taxon>Musaceae</taxon>
        <taxon>Musa</taxon>
    </lineage>
</organism>
<name>A0A9E7K0G8_9LILI</name>
<accession>A0A9E7K0G8</accession>
<sequence>MSTTHSSISILIKQDRQVLANNIVPYQPNKSLQFV</sequence>
<proteinExistence type="predicted"/>
<evidence type="ECO:0000313" key="1">
    <source>
        <dbReference type="EMBL" id="URE00064.1"/>
    </source>
</evidence>
<reference evidence="1" key="1">
    <citation type="submission" date="2022-05" db="EMBL/GenBank/DDBJ databases">
        <title>The Musa troglodytarum L. genome provides insights into the mechanism of non-climacteric behaviour and enrichment of carotenoids.</title>
        <authorList>
            <person name="Wang J."/>
        </authorList>
    </citation>
    <scope>NUCLEOTIDE SEQUENCE</scope>
    <source>
        <tissue evidence="1">Leaf</tissue>
    </source>
</reference>
<dbReference type="EMBL" id="CP097507">
    <property type="protein sequence ID" value="URE00064.1"/>
    <property type="molecule type" value="Genomic_DNA"/>
</dbReference>
<keyword evidence="2" id="KW-1185">Reference proteome</keyword>
<dbReference type="Proteomes" id="UP001055439">
    <property type="component" value="Chromosome 5"/>
</dbReference>
<evidence type="ECO:0000313" key="2">
    <source>
        <dbReference type="Proteomes" id="UP001055439"/>
    </source>
</evidence>